<protein>
    <submittedName>
        <fullName evidence="4">Uncharacterized protein</fullName>
    </submittedName>
</protein>
<organism evidence="4 5">
    <name type="scientific">Colletotrichum sublineola</name>
    <name type="common">Sorghum anthracnose fungus</name>
    <dbReference type="NCBI Taxonomy" id="1173701"/>
    <lineage>
        <taxon>Eukaryota</taxon>
        <taxon>Fungi</taxon>
        <taxon>Dikarya</taxon>
        <taxon>Ascomycota</taxon>
        <taxon>Pezizomycotina</taxon>
        <taxon>Sordariomycetes</taxon>
        <taxon>Hypocreomycetidae</taxon>
        <taxon>Glomerellales</taxon>
        <taxon>Glomerellaceae</taxon>
        <taxon>Colletotrichum</taxon>
        <taxon>Colletotrichum graminicola species complex</taxon>
    </lineage>
</organism>
<dbReference type="HOGENOM" id="CLU_005396_0_0_1"/>
<comment type="caution">
    <text evidence="4">The sequence shown here is derived from an EMBL/GenBank/DDBJ whole genome shotgun (WGS) entry which is preliminary data.</text>
</comment>
<dbReference type="InterPro" id="IPR057559">
    <property type="entry name" value="SAM_6"/>
</dbReference>
<evidence type="ECO:0000256" key="1">
    <source>
        <dbReference type="SAM" id="MobiDB-lite"/>
    </source>
</evidence>
<dbReference type="eggNOG" id="ENOG502RXCE">
    <property type="taxonomic scope" value="Eukaryota"/>
</dbReference>
<keyword evidence="5" id="KW-1185">Reference proteome</keyword>
<evidence type="ECO:0000259" key="3">
    <source>
        <dbReference type="Pfam" id="PF23395"/>
    </source>
</evidence>
<name>A0A066WV00_COLSU</name>
<feature type="compositionally biased region" description="Polar residues" evidence="1">
    <location>
        <begin position="625"/>
        <end position="641"/>
    </location>
</feature>
<feature type="domain" description="SAM-like" evidence="3">
    <location>
        <begin position="843"/>
        <end position="904"/>
    </location>
</feature>
<dbReference type="EMBL" id="JMSE01001482">
    <property type="protein sequence ID" value="KDN60683.1"/>
    <property type="molecule type" value="Genomic_DNA"/>
</dbReference>
<evidence type="ECO:0000259" key="2">
    <source>
        <dbReference type="Pfam" id="PF23394"/>
    </source>
</evidence>
<evidence type="ECO:0000313" key="4">
    <source>
        <dbReference type="EMBL" id="KDN60683.1"/>
    </source>
</evidence>
<dbReference type="OMA" id="RAGMNAY"/>
<sequence>MAAQDAGPADYALLQSLFVDSEYHYPVNLDHIARVLLQSTYISSTVDLADPADSHSLVIPDPVFPSDGICTTTSEEIIESVARAYNQEEAFKLALESTFSHIRFLQPAPKLELPSLRSDPRQDRKALARTVREAKLHDFFRKPSTLPLEPVDDGEDEGIGMPASAVHFHVQLTRGVEPEDLDFSEEDLLYVAESLDNGWVDGDLKHLVNQEIDCTIASKRIRPITPPLVAPSLSDSDEDNVFVPSDEVCEVDNLSDPASLLSEDLERARRILSNNYDGPQLPDASTSDIVGVPSDTPSFEPSTPKHQKLNLEVPIFPMSDDEMTNSQKEQAFRVLLDSLPGLDVEKVGRGQAGTPVDETESSFDEQFSLLMKDKADGMTRRLEQEPIEIIDAIARMQPPALDFSTPPAEWQETKQNPSAMFSWIRRNHKHQFRSPRWPKNPQEQRDLRWVPFPVSLAKAVDVRESVGDSCVLEQSFGTLWPGALPTSADFVLQACSLQILSQDDEEELPGSYDDDELQDLDTGDDIMELIRKRRVAHTAKDRPLETTSSTRGPMSLQTANQGTAAACFSRGGLLLGEKETDAAGKLLASYMDLRGAKRHKTSTGSFIVAPTTSTTAVSYPPASKRVTQNAPPKSQTPQQERQTVYADAPCPPITVLKEAPSIVISVSLPRCIISALQVTFPGIDLVDRDFARHNTWCRSPGSAKRTEVHSSLSYEADIIPSPTTGILITTILKVRQKPLPGSKDRLSQARQRLARVAPLYERVVVLVSEGNPTGEQAGPLDGADAEAYASFVAFGFSLGRSSGCSVRIMYVAGGGQTLARWTCALVATHVAEAAPDVQQILVAEETEWELFLRRAGFNMYAAQVALAVVKGAYPNDGGDHTLVRLLGMSATERANLLRGFFGGEGGGGGDGRNLVDRVSARLG</sequence>
<dbReference type="Pfam" id="PF23394">
    <property type="entry name" value="DUF7102"/>
    <property type="match status" value="1"/>
</dbReference>
<gene>
    <name evidence="4" type="ORF">CSUB01_04091</name>
</gene>
<accession>A0A066WV00</accession>
<feature type="region of interest" description="Disordered" evidence="1">
    <location>
        <begin position="616"/>
        <end position="641"/>
    </location>
</feature>
<evidence type="ECO:0000313" key="5">
    <source>
        <dbReference type="Proteomes" id="UP000027238"/>
    </source>
</evidence>
<proteinExistence type="predicted"/>
<feature type="domain" description="DUF7102" evidence="2">
    <location>
        <begin position="661"/>
        <end position="831"/>
    </location>
</feature>
<feature type="region of interest" description="Disordered" evidence="1">
    <location>
        <begin position="537"/>
        <end position="556"/>
    </location>
</feature>
<reference evidence="5" key="1">
    <citation type="journal article" date="2014" name="Genome Announc.">
        <title>Draft genome sequence of Colletotrichum sublineola, a destructive pathogen of cultivated sorghum.</title>
        <authorList>
            <person name="Baroncelli R."/>
            <person name="Sanz-Martin J.M."/>
            <person name="Rech G.E."/>
            <person name="Sukno S.A."/>
            <person name="Thon M.R."/>
        </authorList>
    </citation>
    <scope>NUCLEOTIDE SEQUENCE [LARGE SCALE GENOMIC DNA]</scope>
    <source>
        <strain evidence="5">TX430BB</strain>
    </source>
</reference>
<dbReference type="Proteomes" id="UP000027238">
    <property type="component" value="Unassembled WGS sequence"/>
</dbReference>
<dbReference type="Pfam" id="PF23395">
    <property type="entry name" value="SAM_6"/>
    <property type="match status" value="1"/>
</dbReference>
<dbReference type="AlphaFoldDB" id="A0A066WV00"/>
<feature type="compositionally biased region" description="Polar residues" evidence="1">
    <location>
        <begin position="545"/>
        <end position="556"/>
    </location>
</feature>
<dbReference type="OrthoDB" id="3647246at2759"/>
<dbReference type="InterPro" id="IPR055528">
    <property type="entry name" value="DUF7102"/>
</dbReference>